<evidence type="ECO:0000256" key="5">
    <source>
        <dbReference type="ARBA" id="ARBA00022840"/>
    </source>
</evidence>
<keyword evidence="5" id="KW-0067">ATP-binding</keyword>
<dbReference type="GO" id="GO:0004816">
    <property type="term" value="F:asparagine-tRNA ligase activity"/>
    <property type="evidence" value="ECO:0007669"/>
    <property type="project" value="UniProtKB-EC"/>
</dbReference>
<organism evidence="9 10">
    <name type="scientific">Gymnopilus junonius</name>
    <name type="common">Spectacular rustgill mushroom</name>
    <name type="synonym">Gymnopilus spectabilis subsp. junonius</name>
    <dbReference type="NCBI Taxonomy" id="109634"/>
    <lineage>
        <taxon>Eukaryota</taxon>
        <taxon>Fungi</taxon>
        <taxon>Dikarya</taxon>
        <taxon>Basidiomycota</taxon>
        <taxon>Agaricomycotina</taxon>
        <taxon>Agaricomycetes</taxon>
        <taxon>Agaricomycetidae</taxon>
        <taxon>Agaricales</taxon>
        <taxon>Agaricineae</taxon>
        <taxon>Hymenogastraceae</taxon>
        <taxon>Gymnopilus</taxon>
    </lineage>
</organism>
<dbReference type="OrthoDB" id="1931232at2759"/>
<dbReference type="SUPFAM" id="SSF55681">
    <property type="entry name" value="Class II aaRS and biotin synthetases"/>
    <property type="match status" value="1"/>
</dbReference>
<sequence>MLVRRLASTAPASASRFSLPPTVRQLLAHPSLPQQITTVSGWIKSIRKQKNVSFATITDGSSAQGLQAVLTKGKDDELLRKLTNGAAVRLTGQLVSSQGAGQSHELLVDQNRGGEIHLLGECPPETYPIQKKDLTAEYLREHTHLRARTSRIAAMLRLRDVLRRRIDSWFEMQGFYFSNTPIITGNDAEGAGETFRLEKVQSQHPSAVTPSTAIPPSEFFSRPAFLTVSHQLHLEALAAAMSRVYTLSPCFRAERSLTGRHLAEFWMLEAEWVLPNNDGVYGVCDLTESLLKETVSGILDGEDAELLWKDNETDRRGMLLDAFRSQRPWTRLTYTEAINELEKAHTSVSFEYQPKWGRDLQSEHERWLADSLIGGPVFVTDYPAPLKPFYMRDNDDGNTVACMDLLVPYAGELIGGSVREERTNVLQQKMGSSVDNEWYMDLRKYGGAPHAGFGMGFERLISWVSGTENIRECIPMPRWAGRMLL</sequence>
<dbReference type="NCBIfam" id="TIGR00457">
    <property type="entry name" value="asnS"/>
    <property type="match status" value="1"/>
</dbReference>
<dbReference type="InterPro" id="IPR002312">
    <property type="entry name" value="Asp/Asn-tRNA-synth_IIb"/>
</dbReference>
<dbReference type="InterPro" id="IPR004522">
    <property type="entry name" value="Asn-tRNA-ligase"/>
</dbReference>
<evidence type="ECO:0000256" key="1">
    <source>
        <dbReference type="ARBA" id="ARBA00008226"/>
    </source>
</evidence>
<dbReference type="AlphaFoldDB" id="A0A9P5NTS2"/>
<evidence type="ECO:0000256" key="7">
    <source>
        <dbReference type="ARBA" id="ARBA00023146"/>
    </source>
</evidence>
<dbReference type="Gene3D" id="3.30.930.10">
    <property type="entry name" value="Bira Bifunctional Protein, Domain 2"/>
    <property type="match status" value="1"/>
</dbReference>
<dbReference type="GO" id="GO:0006421">
    <property type="term" value="P:asparaginyl-tRNA aminoacylation"/>
    <property type="evidence" value="ECO:0007669"/>
    <property type="project" value="InterPro"/>
</dbReference>
<dbReference type="PRINTS" id="PR01042">
    <property type="entry name" value="TRNASYNTHASP"/>
</dbReference>
<dbReference type="EMBL" id="JADNYJ010000020">
    <property type="protein sequence ID" value="KAF8906045.1"/>
    <property type="molecule type" value="Genomic_DNA"/>
</dbReference>
<keyword evidence="10" id="KW-1185">Reference proteome</keyword>
<evidence type="ECO:0000256" key="3">
    <source>
        <dbReference type="ARBA" id="ARBA00022598"/>
    </source>
</evidence>
<reference evidence="9" key="1">
    <citation type="submission" date="2020-11" db="EMBL/GenBank/DDBJ databases">
        <authorList>
            <consortium name="DOE Joint Genome Institute"/>
            <person name="Ahrendt S."/>
            <person name="Riley R."/>
            <person name="Andreopoulos W."/>
            <person name="LaButti K."/>
            <person name="Pangilinan J."/>
            <person name="Ruiz-duenas F.J."/>
            <person name="Barrasa J.M."/>
            <person name="Sanchez-Garcia M."/>
            <person name="Camarero S."/>
            <person name="Miyauchi S."/>
            <person name="Serrano A."/>
            <person name="Linde D."/>
            <person name="Babiker R."/>
            <person name="Drula E."/>
            <person name="Ayuso-Fernandez I."/>
            <person name="Pacheco R."/>
            <person name="Padilla G."/>
            <person name="Ferreira P."/>
            <person name="Barriuso J."/>
            <person name="Kellner H."/>
            <person name="Castanera R."/>
            <person name="Alfaro M."/>
            <person name="Ramirez L."/>
            <person name="Pisabarro A.G."/>
            <person name="Kuo A."/>
            <person name="Tritt A."/>
            <person name="Lipzen A."/>
            <person name="He G."/>
            <person name="Yan M."/>
            <person name="Ng V."/>
            <person name="Cullen D."/>
            <person name="Martin F."/>
            <person name="Rosso M.-N."/>
            <person name="Henrissat B."/>
            <person name="Hibbett D."/>
            <person name="Martinez A.T."/>
            <person name="Grigoriev I.V."/>
        </authorList>
    </citation>
    <scope>NUCLEOTIDE SEQUENCE</scope>
    <source>
        <strain evidence="9">AH 44721</strain>
    </source>
</reference>
<dbReference type="NCBIfam" id="NF003037">
    <property type="entry name" value="PRK03932.1"/>
    <property type="match status" value="1"/>
</dbReference>
<dbReference type="InterPro" id="IPR012340">
    <property type="entry name" value="NA-bd_OB-fold"/>
</dbReference>
<keyword evidence="4" id="KW-0547">Nucleotide-binding</keyword>
<protein>
    <recommendedName>
        <fullName evidence="2">asparagine--tRNA ligase</fullName>
        <ecNumber evidence="2">6.1.1.22</ecNumber>
    </recommendedName>
</protein>
<evidence type="ECO:0000256" key="6">
    <source>
        <dbReference type="ARBA" id="ARBA00022917"/>
    </source>
</evidence>
<name>A0A9P5NTS2_GYMJU</name>
<dbReference type="InterPro" id="IPR004364">
    <property type="entry name" value="Aa-tRNA-synt_II"/>
</dbReference>
<dbReference type="Gene3D" id="2.40.50.140">
    <property type="entry name" value="Nucleic acid-binding proteins"/>
    <property type="match status" value="1"/>
</dbReference>
<gene>
    <name evidence="9" type="ORF">CPB84DRAFT_1770923</name>
</gene>
<dbReference type="GO" id="GO:0003676">
    <property type="term" value="F:nucleic acid binding"/>
    <property type="evidence" value="ECO:0007669"/>
    <property type="project" value="InterPro"/>
</dbReference>
<dbReference type="EC" id="6.1.1.22" evidence="2"/>
<comment type="similarity">
    <text evidence="1">Belongs to the class-II aminoacyl-tRNA synthetase family.</text>
</comment>
<keyword evidence="3" id="KW-0436">Ligase</keyword>
<accession>A0A9P5NTS2</accession>
<dbReference type="PROSITE" id="PS50862">
    <property type="entry name" value="AA_TRNA_LIGASE_II"/>
    <property type="match status" value="1"/>
</dbReference>
<dbReference type="Pfam" id="PF01336">
    <property type="entry name" value="tRNA_anti-codon"/>
    <property type="match status" value="1"/>
</dbReference>
<evidence type="ECO:0000256" key="4">
    <source>
        <dbReference type="ARBA" id="ARBA00022741"/>
    </source>
</evidence>
<dbReference type="Proteomes" id="UP000724874">
    <property type="component" value="Unassembled WGS sequence"/>
</dbReference>
<dbReference type="GO" id="GO:0005739">
    <property type="term" value="C:mitochondrion"/>
    <property type="evidence" value="ECO:0007669"/>
    <property type="project" value="TreeGrafter"/>
</dbReference>
<feature type="domain" description="Aminoacyl-transfer RNA synthetases class-II family profile" evidence="8">
    <location>
        <begin position="156"/>
        <end position="475"/>
    </location>
</feature>
<dbReference type="Pfam" id="PF00152">
    <property type="entry name" value="tRNA-synt_2"/>
    <property type="match status" value="1"/>
</dbReference>
<proteinExistence type="inferred from homology"/>
<evidence type="ECO:0000259" key="8">
    <source>
        <dbReference type="PROSITE" id="PS50862"/>
    </source>
</evidence>
<dbReference type="PANTHER" id="PTHR22594">
    <property type="entry name" value="ASPARTYL/LYSYL-TRNA SYNTHETASE"/>
    <property type="match status" value="1"/>
</dbReference>
<dbReference type="SUPFAM" id="SSF50249">
    <property type="entry name" value="Nucleic acid-binding proteins"/>
    <property type="match status" value="1"/>
</dbReference>
<dbReference type="InterPro" id="IPR006195">
    <property type="entry name" value="aa-tRNA-synth_II"/>
</dbReference>
<dbReference type="InterPro" id="IPR004365">
    <property type="entry name" value="NA-bd_OB_tRNA"/>
</dbReference>
<dbReference type="CDD" id="cd04318">
    <property type="entry name" value="EcAsnRS_like_N"/>
    <property type="match status" value="1"/>
</dbReference>
<evidence type="ECO:0000313" key="10">
    <source>
        <dbReference type="Proteomes" id="UP000724874"/>
    </source>
</evidence>
<dbReference type="PANTHER" id="PTHR22594:SF34">
    <property type="entry name" value="ASPARAGINE--TRNA LIGASE, MITOCHONDRIAL-RELATED"/>
    <property type="match status" value="1"/>
</dbReference>
<evidence type="ECO:0000256" key="2">
    <source>
        <dbReference type="ARBA" id="ARBA00012816"/>
    </source>
</evidence>
<dbReference type="InterPro" id="IPR045864">
    <property type="entry name" value="aa-tRNA-synth_II/BPL/LPL"/>
</dbReference>
<keyword evidence="7" id="KW-0030">Aminoacyl-tRNA synthetase</keyword>
<evidence type="ECO:0000313" key="9">
    <source>
        <dbReference type="EMBL" id="KAF8906045.1"/>
    </source>
</evidence>
<comment type="caution">
    <text evidence="9">The sequence shown here is derived from an EMBL/GenBank/DDBJ whole genome shotgun (WGS) entry which is preliminary data.</text>
</comment>
<keyword evidence="6" id="KW-0648">Protein biosynthesis</keyword>
<dbReference type="GO" id="GO:0005524">
    <property type="term" value="F:ATP binding"/>
    <property type="evidence" value="ECO:0007669"/>
    <property type="project" value="UniProtKB-KW"/>
</dbReference>